<dbReference type="InterPro" id="IPR049326">
    <property type="entry name" value="Rhodopsin_dom_fungi"/>
</dbReference>
<dbReference type="PANTHER" id="PTHR33048:SF96">
    <property type="entry name" value="INTEGRAL MEMBRANE PROTEIN"/>
    <property type="match status" value="1"/>
</dbReference>
<evidence type="ECO:0000256" key="7">
    <source>
        <dbReference type="SAM" id="Phobius"/>
    </source>
</evidence>
<comment type="subcellular location">
    <subcellularLocation>
        <location evidence="1">Membrane</location>
        <topology evidence="1">Multi-pass membrane protein</topology>
    </subcellularLocation>
</comment>
<evidence type="ECO:0000313" key="10">
    <source>
        <dbReference type="RefSeq" id="XP_030988184.1"/>
    </source>
</evidence>
<evidence type="ECO:0000256" key="5">
    <source>
        <dbReference type="ARBA" id="ARBA00038359"/>
    </source>
</evidence>
<keyword evidence="4 7" id="KW-0472">Membrane</keyword>
<dbReference type="PANTHER" id="PTHR33048">
    <property type="entry name" value="PTH11-LIKE INTEGRAL MEMBRANE PROTEIN (AFU_ORTHOLOGUE AFUA_5G11245)"/>
    <property type="match status" value="1"/>
</dbReference>
<dbReference type="GO" id="GO:0016020">
    <property type="term" value="C:membrane"/>
    <property type="evidence" value="ECO:0007669"/>
    <property type="project" value="UniProtKB-SubCell"/>
</dbReference>
<feature type="region of interest" description="Disordered" evidence="6">
    <location>
        <begin position="518"/>
        <end position="620"/>
    </location>
</feature>
<evidence type="ECO:0000256" key="1">
    <source>
        <dbReference type="ARBA" id="ARBA00004141"/>
    </source>
</evidence>
<feature type="transmembrane region" description="Helical" evidence="7">
    <location>
        <begin position="167"/>
        <end position="190"/>
    </location>
</feature>
<feature type="transmembrane region" description="Helical" evidence="7">
    <location>
        <begin position="45"/>
        <end position="66"/>
    </location>
</feature>
<dbReference type="AlphaFoldDB" id="A0A6P8BMP9"/>
<feature type="domain" description="Rhodopsin" evidence="8">
    <location>
        <begin position="25"/>
        <end position="265"/>
    </location>
</feature>
<evidence type="ECO:0000256" key="4">
    <source>
        <dbReference type="ARBA" id="ARBA00023136"/>
    </source>
</evidence>
<feature type="transmembrane region" description="Helical" evidence="7">
    <location>
        <begin position="122"/>
        <end position="147"/>
    </location>
</feature>
<comment type="similarity">
    <text evidence="5">Belongs to the SAT4 family.</text>
</comment>
<gene>
    <name evidence="10" type="ORF">PgNI_01381</name>
</gene>
<reference evidence="10" key="1">
    <citation type="journal article" date="2019" name="Mol. Biol. Evol.">
        <title>Blast fungal genomes show frequent chromosomal changes, gene gains and losses, and effector gene turnover.</title>
        <authorList>
            <person name="Gomez Luciano L.B."/>
            <person name="Jason Tsai I."/>
            <person name="Chuma I."/>
            <person name="Tosa Y."/>
            <person name="Chen Y.H."/>
            <person name="Li J.Y."/>
            <person name="Li M.Y."/>
            <person name="Jade Lu M.Y."/>
            <person name="Nakayashiki H."/>
            <person name="Li W.H."/>
        </authorList>
    </citation>
    <scope>NUCLEOTIDE SEQUENCE</scope>
    <source>
        <strain evidence="10">NI907</strain>
    </source>
</reference>
<dbReference type="KEGG" id="pgri:PgNI_01381"/>
<reference evidence="10" key="3">
    <citation type="submission" date="2025-08" db="UniProtKB">
        <authorList>
            <consortium name="RefSeq"/>
        </authorList>
    </citation>
    <scope>IDENTIFICATION</scope>
    <source>
        <strain evidence="10">NI907</strain>
    </source>
</reference>
<feature type="compositionally biased region" description="Basic and acidic residues" evidence="6">
    <location>
        <begin position="370"/>
        <end position="382"/>
    </location>
</feature>
<evidence type="ECO:0000256" key="6">
    <source>
        <dbReference type="SAM" id="MobiDB-lite"/>
    </source>
</evidence>
<accession>A0A6P8BMP9</accession>
<evidence type="ECO:0000313" key="9">
    <source>
        <dbReference type="Proteomes" id="UP000515153"/>
    </source>
</evidence>
<feature type="compositionally biased region" description="Polar residues" evidence="6">
    <location>
        <begin position="343"/>
        <end position="359"/>
    </location>
</feature>
<feature type="transmembrane region" description="Helical" evidence="7">
    <location>
        <begin position="6"/>
        <end position="25"/>
    </location>
</feature>
<evidence type="ECO:0000256" key="3">
    <source>
        <dbReference type="ARBA" id="ARBA00022989"/>
    </source>
</evidence>
<dbReference type="GeneID" id="41956368"/>
<proteinExistence type="inferred from homology"/>
<name>A0A6P8BMP9_PYRGI</name>
<reference evidence="10" key="2">
    <citation type="submission" date="2019-10" db="EMBL/GenBank/DDBJ databases">
        <authorList>
            <consortium name="NCBI Genome Project"/>
        </authorList>
    </citation>
    <scope>NUCLEOTIDE SEQUENCE</scope>
    <source>
        <strain evidence="10">NI907</strain>
    </source>
</reference>
<feature type="compositionally biased region" description="Low complexity" evidence="6">
    <location>
        <begin position="532"/>
        <end position="547"/>
    </location>
</feature>
<dbReference type="Proteomes" id="UP000515153">
    <property type="component" value="Unplaced"/>
</dbReference>
<dbReference type="InterPro" id="IPR052337">
    <property type="entry name" value="SAT4-like"/>
</dbReference>
<sequence>MEDRGGEIFLVAVIFLGLCWSAVLLRGYCRAWVIRSLGIDDQLMILTLVIFTCYLGVQIQAVHYGAGQHKIDLDPQNYSSAMELMYVSQILYIASTCILKISVGFFLLRISVKPCHIWAVRILMLVSLLFGVSYLMVVAMQCLPVSVFWEISPRDPYQCLPQNVLLVLTYCGSVINGLTDWGFGILPFFIVWSLSLPLKSRIMVIAILSFAMVGCSATIVRAIHVPRLLDADDFLYTTADVAIWSTVEPGIGITAASIATLRPLWELVCFRLGLRSEGPRATLWLDKLPDDKTGGLEAAPGGKSVDNKLSICSGGQGEPDDKLVVKVDAASSINLDAKDRASESSNKNYTHYISSSSNDGSEDLAVANTSKERTPKGNDSEGKRKRFLFASPSMLGLQVVPQGVMLDTAIHPHRRSVAAKSYSAQMDDVYEDMVHQMSDAFGNMASRPGSVAIPRDTLSTAQTQEDHDDDAGSTYSDTPRLDWKTPRISRFSLGSYWAGRISFWGGGRSRLSRIDSYGAPLQRRGTHRSQRSQRSQKSLRSRNNLNRENSHSSRHLKPRRMPSWTSSRRSAASITTGPLPPPPIEPVPEMPLRFLKKTESSKDDGDDGGGGGSVRDRGKI</sequence>
<feature type="transmembrane region" description="Helical" evidence="7">
    <location>
        <begin position="202"/>
        <end position="223"/>
    </location>
</feature>
<protein>
    <recommendedName>
        <fullName evidence="8">Rhodopsin domain-containing protein</fullName>
    </recommendedName>
</protein>
<feature type="compositionally biased region" description="Pro residues" evidence="6">
    <location>
        <begin position="578"/>
        <end position="589"/>
    </location>
</feature>
<feature type="region of interest" description="Disordered" evidence="6">
    <location>
        <begin position="460"/>
        <end position="479"/>
    </location>
</feature>
<feature type="region of interest" description="Disordered" evidence="6">
    <location>
        <begin position="339"/>
        <end position="384"/>
    </location>
</feature>
<dbReference type="Pfam" id="PF20684">
    <property type="entry name" value="Fung_rhodopsin"/>
    <property type="match status" value="1"/>
</dbReference>
<dbReference type="RefSeq" id="XP_030988184.1">
    <property type="nucleotide sequence ID" value="XM_031121454.1"/>
</dbReference>
<organism evidence="9 10">
    <name type="scientific">Pyricularia grisea</name>
    <name type="common">Crabgrass-specific blast fungus</name>
    <name type="synonym">Magnaporthe grisea</name>
    <dbReference type="NCBI Taxonomy" id="148305"/>
    <lineage>
        <taxon>Eukaryota</taxon>
        <taxon>Fungi</taxon>
        <taxon>Dikarya</taxon>
        <taxon>Ascomycota</taxon>
        <taxon>Pezizomycotina</taxon>
        <taxon>Sordariomycetes</taxon>
        <taxon>Sordariomycetidae</taxon>
        <taxon>Magnaporthales</taxon>
        <taxon>Pyriculariaceae</taxon>
        <taxon>Pyricularia</taxon>
    </lineage>
</organism>
<keyword evidence="3 7" id="KW-1133">Transmembrane helix</keyword>
<keyword evidence="9" id="KW-1185">Reference proteome</keyword>
<evidence type="ECO:0000259" key="8">
    <source>
        <dbReference type="Pfam" id="PF20684"/>
    </source>
</evidence>
<feature type="transmembrane region" description="Helical" evidence="7">
    <location>
        <begin position="86"/>
        <end position="110"/>
    </location>
</feature>
<keyword evidence="2 7" id="KW-0812">Transmembrane</keyword>
<evidence type="ECO:0000256" key="2">
    <source>
        <dbReference type="ARBA" id="ARBA00022692"/>
    </source>
</evidence>